<sequence length="95" mass="10555">MSNVEAVVVKNKSNYILLRKSDSEPMDINRETVLLHFFSLCNSFCKRKGISCAGAKYTINGVIFSRADLKINGKCILPDYPFLIPSQAVTVVNAK</sequence>
<organism evidence="1 2">
    <name type="scientific">Candidatus Roizmanbacteria bacterium CG23_combo_of_CG06-09_8_20_14_all_35_49</name>
    <dbReference type="NCBI Taxonomy" id="1974863"/>
    <lineage>
        <taxon>Bacteria</taxon>
        <taxon>Candidatus Roizmaniibacteriota</taxon>
    </lineage>
</organism>
<protein>
    <submittedName>
        <fullName evidence="1">Uncharacterized protein</fullName>
    </submittedName>
</protein>
<name>A0A2G9Y777_9BACT</name>
<evidence type="ECO:0000313" key="2">
    <source>
        <dbReference type="Proteomes" id="UP000231025"/>
    </source>
</evidence>
<gene>
    <name evidence="1" type="ORF">COX47_01530</name>
</gene>
<dbReference type="AlphaFoldDB" id="A0A2G9Y777"/>
<comment type="caution">
    <text evidence="1">The sequence shown here is derived from an EMBL/GenBank/DDBJ whole genome shotgun (WGS) entry which is preliminary data.</text>
</comment>
<proteinExistence type="predicted"/>
<evidence type="ECO:0000313" key="1">
    <source>
        <dbReference type="EMBL" id="PIP15102.1"/>
    </source>
</evidence>
<reference evidence="1 2" key="1">
    <citation type="submission" date="2017-09" db="EMBL/GenBank/DDBJ databases">
        <title>Depth-based differentiation of microbial function through sediment-hosted aquifers and enrichment of novel symbionts in the deep terrestrial subsurface.</title>
        <authorList>
            <person name="Probst A.J."/>
            <person name="Ladd B."/>
            <person name="Jarett J.K."/>
            <person name="Geller-Mcgrath D.E."/>
            <person name="Sieber C.M."/>
            <person name="Emerson J.B."/>
            <person name="Anantharaman K."/>
            <person name="Thomas B.C."/>
            <person name="Malmstrom R."/>
            <person name="Stieglmeier M."/>
            <person name="Klingl A."/>
            <person name="Woyke T."/>
            <person name="Ryan C.M."/>
            <person name="Banfield J.F."/>
        </authorList>
    </citation>
    <scope>NUCLEOTIDE SEQUENCE [LARGE SCALE GENOMIC DNA]</scope>
    <source>
        <strain evidence="1">CG23_combo_of_CG06-09_8_20_14_all_35_49</strain>
    </source>
</reference>
<dbReference type="Proteomes" id="UP000231025">
    <property type="component" value="Unassembled WGS sequence"/>
</dbReference>
<dbReference type="EMBL" id="PCRE01000021">
    <property type="protein sequence ID" value="PIP15102.1"/>
    <property type="molecule type" value="Genomic_DNA"/>
</dbReference>
<accession>A0A2G9Y777</accession>